<keyword evidence="2" id="KW-1185">Reference proteome</keyword>
<dbReference type="Proteomes" id="UP001215280">
    <property type="component" value="Unassembled WGS sequence"/>
</dbReference>
<gene>
    <name evidence="1" type="ORF">DFH07DRAFT_764348</name>
</gene>
<dbReference type="AlphaFoldDB" id="A0AAD7P1N0"/>
<evidence type="ECO:0000313" key="2">
    <source>
        <dbReference type="Proteomes" id="UP001215280"/>
    </source>
</evidence>
<evidence type="ECO:0000313" key="1">
    <source>
        <dbReference type="EMBL" id="KAJ7783981.1"/>
    </source>
</evidence>
<reference evidence="1" key="1">
    <citation type="submission" date="2023-03" db="EMBL/GenBank/DDBJ databases">
        <title>Massive genome expansion in bonnet fungi (Mycena s.s.) driven by repeated elements and novel gene families across ecological guilds.</title>
        <authorList>
            <consortium name="Lawrence Berkeley National Laboratory"/>
            <person name="Harder C.B."/>
            <person name="Miyauchi S."/>
            <person name="Viragh M."/>
            <person name="Kuo A."/>
            <person name="Thoen E."/>
            <person name="Andreopoulos B."/>
            <person name="Lu D."/>
            <person name="Skrede I."/>
            <person name="Drula E."/>
            <person name="Henrissat B."/>
            <person name="Morin E."/>
            <person name="Kohler A."/>
            <person name="Barry K."/>
            <person name="LaButti K."/>
            <person name="Morin E."/>
            <person name="Salamov A."/>
            <person name="Lipzen A."/>
            <person name="Mereny Z."/>
            <person name="Hegedus B."/>
            <person name="Baldrian P."/>
            <person name="Stursova M."/>
            <person name="Weitz H."/>
            <person name="Taylor A."/>
            <person name="Grigoriev I.V."/>
            <person name="Nagy L.G."/>
            <person name="Martin F."/>
            <person name="Kauserud H."/>
        </authorList>
    </citation>
    <scope>NUCLEOTIDE SEQUENCE</scope>
    <source>
        <strain evidence="1">CBHHK188m</strain>
    </source>
</reference>
<proteinExistence type="predicted"/>
<comment type="caution">
    <text evidence="1">The sequence shown here is derived from an EMBL/GenBank/DDBJ whole genome shotgun (WGS) entry which is preliminary data.</text>
</comment>
<accession>A0AAD7P1N0</accession>
<protein>
    <submittedName>
        <fullName evidence="1">Uncharacterized protein</fullName>
    </submittedName>
</protein>
<organism evidence="1 2">
    <name type="scientific">Mycena maculata</name>
    <dbReference type="NCBI Taxonomy" id="230809"/>
    <lineage>
        <taxon>Eukaryota</taxon>
        <taxon>Fungi</taxon>
        <taxon>Dikarya</taxon>
        <taxon>Basidiomycota</taxon>
        <taxon>Agaricomycotina</taxon>
        <taxon>Agaricomycetes</taxon>
        <taxon>Agaricomycetidae</taxon>
        <taxon>Agaricales</taxon>
        <taxon>Marasmiineae</taxon>
        <taxon>Mycenaceae</taxon>
        <taxon>Mycena</taxon>
    </lineage>
</organism>
<name>A0AAD7P1N0_9AGAR</name>
<dbReference type="EMBL" id="JARJLG010000002">
    <property type="protein sequence ID" value="KAJ7783981.1"/>
    <property type="molecule type" value="Genomic_DNA"/>
</dbReference>
<sequence length="311" mass="34851">MSPMSSGAFQNDLQEWQWGEKCKKTAGPYFTGPTEPVPILLSRGNGWVAVPLCFWDSDKTQWQPPPLVPSTSFASGTALLGFPGCQIHPIRVVDIIDGSHRVLRPRGAAFPSFFHSDLFPWAESSGSALWDTAPVSSWLPAPTPQPDGLQWDPRTMQSTVLMALGQWRLELLPLVRVPEICFATATISLKTTVGHPAAWSQTYIQLTRLGHEWVEHYPDEFAKRYKDHQRYLEFLAQSRDRPNSTFNTCSESVRLRTQWCNFYTSHNRPSQGSGATEIQAAMSLRANGKEQPRMILNGSRISTSLSRGFTT</sequence>